<feature type="transmembrane region" description="Helical" evidence="1">
    <location>
        <begin position="215"/>
        <end position="234"/>
    </location>
</feature>
<feature type="transmembrane region" description="Helical" evidence="1">
    <location>
        <begin position="157"/>
        <end position="177"/>
    </location>
</feature>
<feature type="transmembrane region" description="Helical" evidence="1">
    <location>
        <begin position="79"/>
        <end position="103"/>
    </location>
</feature>
<comment type="caution">
    <text evidence="2">The sequence shown here is derived from an EMBL/GenBank/DDBJ whole genome shotgun (WGS) entry which is preliminary data.</text>
</comment>
<evidence type="ECO:0000313" key="2">
    <source>
        <dbReference type="EMBL" id="GAA2319226.1"/>
    </source>
</evidence>
<keyword evidence="1" id="KW-0812">Transmembrane</keyword>
<protein>
    <submittedName>
        <fullName evidence="2">Uncharacterized protein</fullName>
    </submittedName>
</protein>
<reference evidence="3" key="1">
    <citation type="journal article" date="2019" name="Int. J. Syst. Evol. Microbiol.">
        <title>The Global Catalogue of Microorganisms (GCM) 10K type strain sequencing project: providing services to taxonomists for standard genome sequencing and annotation.</title>
        <authorList>
            <consortium name="The Broad Institute Genomics Platform"/>
            <consortium name="The Broad Institute Genome Sequencing Center for Infectious Disease"/>
            <person name="Wu L."/>
            <person name="Ma J."/>
        </authorList>
    </citation>
    <scope>NUCLEOTIDE SEQUENCE [LARGE SCALE GENOMIC DNA]</scope>
    <source>
        <strain evidence="3">JCM 6238</strain>
    </source>
</reference>
<dbReference type="Proteomes" id="UP001501584">
    <property type="component" value="Unassembled WGS sequence"/>
</dbReference>
<name>A0ABP5S6I2_9ACTN</name>
<feature type="transmembrane region" description="Helical" evidence="1">
    <location>
        <begin position="37"/>
        <end position="59"/>
    </location>
</feature>
<keyword evidence="1" id="KW-1133">Transmembrane helix</keyword>
<keyword evidence="1" id="KW-0472">Membrane</keyword>
<feature type="transmembrane region" description="Helical" evidence="1">
    <location>
        <begin position="189"/>
        <end position="209"/>
    </location>
</feature>
<evidence type="ECO:0000313" key="3">
    <source>
        <dbReference type="Proteomes" id="UP001501584"/>
    </source>
</evidence>
<sequence length="267" mass="27532">MSSYLGLTSETRLRSDAAALSPAEGWGMNESTFPGRWLGGTALVLGPLLLLAGVLLRIGPDFFFPAQLEAFAANPGLMTAAYTCFLAGNVLLWPAVAVLAARIGRTRPRLALWGGAMAVFGLFARTFHAGVDHLAFRLAADQGPEAATRAVADAYGAWHLMSAFSVAILAGWIVLAIGAFRSGVFGPGVLGVVRSAALASMALLPLGVLKGTTPLSVVAVCGLAIALVPLGVRVLRDGPVPRPRVLIVWIGLVVVLLAAMGIVGTLG</sequence>
<keyword evidence="3" id="KW-1185">Reference proteome</keyword>
<gene>
    <name evidence="2" type="ORF">GCM10010403_05340</name>
</gene>
<evidence type="ECO:0000256" key="1">
    <source>
        <dbReference type="SAM" id="Phobius"/>
    </source>
</evidence>
<accession>A0ABP5S6I2</accession>
<dbReference type="EMBL" id="BAAASX010000001">
    <property type="protein sequence ID" value="GAA2319226.1"/>
    <property type="molecule type" value="Genomic_DNA"/>
</dbReference>
<proteinExistence type="predicted"/>
<feature type="transmembrane region" description="Helical" evidence="1">
    <location>
        <begin position="246"/>
        <end position="266"/>
    </location>
</feature>
<organism evidence="2 3">
    <name type="scientific">Glycomyces rutgersensis</name>
    <dbReference type="NCBI Taxonomy" id="58115"/>
    <lineage>
        <taxon>Bacteria</taxon>
        <taxon>Bacillati</taxon>
        <taxon>Actinomycetota</taxon>
        <taxon>Actinomycetes</taxon>
        <taxon>Glycomycetales</taxon>
        <taxon>Glycomycetaceae</taxon>
        <taxon>Glycomyces</taxon>
    </lineage>
</organism>
<feature type="transmembrane region" description="Helical" evidence="1">
    <location>
        <begin position="110"/>
        <end position="128"/>
    </location>
</feature>